<dbReference type="Gene3D" id="3.40.50.10090">
    <property type="match status" value="2"/>
</dbReference>
<gene>
    <name evidence="2" type="ORF">SAMN05421807_11240</name>
</gene>
<dbReference type="CDD" id="cd06578">
    <property type="entry name" value="HemD"/>
    <property type="match status" value="1"/>
</dbReference>
<dbReference type="NCBIfam" id="NF004584">
    <property type="entry name" value="PRK05928.2-1"/>
    <property type="match status" value="1"/>
</dbReference>
<organism evidence="2 3">
    <name type="scientific">Virgibacillus chiguensis</name>
    <dbReference type="NCBI Taxonomy" id="411959"/>
    <lineage>
        <taxon>Bacteria</taxon>
        <taxon>Bacillati</taxon>
        <taxon>Bacillota</taxon>
        <taxon>Bacilli</taxon>
        <taxon>Bacillales</taxon>
        <taxon>Bacillaceae</taxon>
        <taxon>Virgibacillus</taxon>
    </lineage>
</organism>
<sequence length="272" mass="30410">MLVKGLCNKKIGIAATRRAEQIATLVQKNNAIPAIFSIQGEQVLDEAICVENISALLSESFDLIILTTGIGVESLERVAQNQNCDADFIQKLGRTTLAVRGSKTLYWLKKHAISPTFISQDGTMEDLISTLAHADEQGKRIYIQAYNPDDAWLQAALEHLGYSVYLAKPYYYRQPEAEILTALQAAIIDQSLDAVIFTSKKQVQNLFQSLSNEEQKQVVAAFHKSVLAAAVGKVTAQELKNYHIQNVFYPTKPKMGRMVIEMNRYYEQHVVS</sequence>
<proteinExistence type="predicted"/>
<dbReference type="PANTHER" id="PTHR40082">
    <property type="entry name" value="BLR5956 PROTEIN"/>
    <property type="match status" value="1"/>
</dbReference>
<reference evidence="3" key="1">
    <citation type="submission" date="2016-11" db="EMBL/GenBank/DDBJ databases">
        <authorList>
            <person name="Varghese N."/>
            <person name="Submissions S."/>
        </authorList>
    </citation>
    <scope>NUCLEOTIDE SEQUENCE [LARGE SCALE GENOMIC DNA]</scope>
    <source>
        <strain evidence="3">CGMCC 1.6496</strain>
    </source>
</reference>
<accession>A0A1M5VCH6</accession>
<dbReference type="Pfam" id="PF02602">
    <property type="entry name" value="HEM4"/>
    <property type="match status" value="1"/>
</dbReference>
<keyword evidence="3" id="KW-1185">Reference proteome</keyword>
<evidence type="ECO:0000259" key="1">
    <source>
        <dbReference type="Pfam" id="PF02602"/>
    </source>
</evidence>
<dbReference type="GO" id="GO:0004852">
    <property type="term" value="F:uroporphyrinogen-III synthase activity"/>
    <property type="evidence" value="ECO:0007669"/>
    <property type="project" value="InterPro"/>
</dbReference>
<evidence type="ECO:0000313" key="2">
    <source>
        <dbReference type="EMBL" id="SHH72858.1"/>
    </source>
</evidence>
<dbReference type="PANTHER" id="PTHR40082:SF1">
    <property type="entry name" value="BLR5956 PROTEIN"/>
    <property type="match status" value="1"/>
</dbReference>
<dbReference type="InterPro" id="IPR039793">
    <property type="entry name" value="UROS/Hem4"/>
</dbReference>
<dbReference type="GO" id="GO:0006780">
    <property type="term" value="P:uroporphyrinogen III biosynthetic process"/>
    <property type="evidence" value="ECO:0007669"/>
    <property type="project" value="InterPro"/>
</dbReference>
<dbReference type="EMBL" id="FQXD01000012">
    <property type="protein sequence ID" value="SHH72858.1"/>
    <property type="molecule type" value="Genomic_DNA"/>
</dbReference>
<dbReference type="InterPro" id="IPR036108">
    <property type="entry name" value="4pyrrol_syn_uPrphyn_synt_sf"/>
</dbReference>
<dbReference type="Proteomes" id="UP000184079">
    <property type="component" value="Unassembled WGS sequence"/>
</dbReference>
<dbReference type="SUPFAM" id="SSF69618">
    <property type="entry name" value="HemD-like"/>
    <property type="match status" value="1"/>
</dbReference>
<protein>
    <submittedName>
        <fullName evidence="2">Uroporphyrinogen-III synthase</fullName>
    </submittedName>
</protein>
<feature type="domain" description="Tetrapyrrole biosynthesis uroporphyrinogen III synthase" evidence="1">
    <location>
        <begin position="21"/>
        <end position="259"/>
    </location>
</feature>
<dbReference type="AlphaFoldDB" id="A0A1M5VCH6"/>
<dbReference type="InterPro" id="IPR003754">
    <property type="entry name" value="4pyrrol_synth_uPrphyn_synth"/>
</dbReference>
<evidence type="ECO:0000313" key="3">
    <source>
        <dbReference type="Proteomes" id="UP000184079"/>
    </source>
</evidence>
<name>A0A1M5VCH6_9BACI</name>